<comment type="caution">
    <text evidence="2">The sequence shown here is derived from an EMBL/GenBank/DDBJ whole genome shotgun (WGS) entry which is preliminary data.</text>
</comment>
<gene>
    <name evidence="2" type="ORF">DSM106044_01446</name>
</gene>
<evidence type="ECO:0000313" key="3">
    <source>
        <dbReference type="Proteomes" id="UP000306509"/>
    </source>
</evidence>
<evidence type="ECO:0000256" key="1">
    <source>
        <dbReference type="SAM" id="SignalP"/>
    </source>
</evidence>
<protein>
    <submittedName>
        <fullName evidence="2">Uncharacterized protein</fullName>
    </submittedName>
</protein>
<dbReference type="RefSeq" id="WP_070042740.1">
    <property type="nucleotide sequence ID" value="NZ_CABMJZ010000126.1"/>
</dbReference>
<organism evidence="2 3">
    <name type="scientific">Robinsoniella peoriensis</name>
    <dbReference type="NCBI Taxonomy" id="180332"/>
    <lineage>
        <taxon>Bacteria</taxon>
        <taxon>Bacillati</taxon>
        <taxon>Bacillota</taxon>
        <taxon>Clostridia</taxon>
        <taxon>Lachnospirales</taxon>
        <taxon>Lachnospiraceae</taxon>
        <taxon>Robinsoniella</taxon>
    </lineage>
</organism>
<keyword evidence="3" id="KW-1185">Reference proteome</keyword>
<name>A0A4U8Q9N8_9FIRM</name>
<proteinExistence type="predicted"/>
<dbReference type="AlphaFoldDB" id="A0A4U8Q9N8"/>
<sequence length="124" mass="12905" precursor="true">MRKKIGKVLVGILFGAFLCSNVVLANTGNFSFNFTTSTSQTSGAVAKTGTANYFWGTVSSSNLNGNRSMTFTTVVGGTINSKSATATGNEQFQAGYKTAHNTSAHSLRATPSVVGARASGRWTP</sequence>
<dbReference type="Proteomes" id="UP000306509">
    <property type="component" value="Unassembled WGS sequence"/>
</dbReference>
<accession>A0A4U8Q9N8</accession>
<evidence type="ECO:0000313" key="2">
    <source>
        <dbReference type="EMBL" id="TLD01647.1"/>
    </source>
</evidence>
<feature type="signal peptide" evidence="1">
    <location>
        <begin position="1"/>
        <end position="25"/>
    </location>
</feature>
<keyword evidence="1" id="KW-0732">Signal</keyword>
<reference evidence="2 3" key="1">
    <citation type="journal article" date="2019" name="Anaerobe">
        <title>Detection of Robinsoniella peoriensis in multiple bone samples of a trauma patient.</title>
        <authorList>
            <person name="Schrottner P."/>
            <person name="Hartwich K."/>
            <person name="Bunk B."/>
            <person name="Schober I."/>
            <person name="Helbig S."/>
            <person name="Rudolph W.W."/>
            <person name="Gunzer F."/>
        </authorList>
    </citation>
    <scope>NUCLEOTIDE SEQUENCE [LARGE SCALE GENOMIC DNA]</scope>
    <source>
        <strain evidence="2 3">DSM 106044</strain>
    </source>
</reference>
<feature type="chain" id="PRO_5020980096" evidence="1">
    <location>
        <begin position="26"/>
        <end position="124"/>
    </location>
</feature>
<dbReference type="EMBL" id="QGQD01000033">
    <property type="protein sequence ID" value="TLD01647.1"/>
    <property type="molecule type" value="Genomic_DNA"/>
</dbReference>